<reference evidence="2 3" key="1">
    <citation type="submission" date="2017-02" db="EMBL/GenBank/DDBJ databases">
        <authorList>
            <person name="Varghese N."/>
            <person name="Submissions S."/>
        </authorList>
    </citation>
    <scope>NUCLEOTIDE SEQUENCE [LARGE SCALE GENOMIC DNA]</scope>
    <source>
        <strain evidence="2 3">DSM 16775</strain>
    </source>
</reference>
<evidence type="ECO:0000313" key="2">
    <source>
        <dbReference type="EMBL" id="SKC11340.1"/>
    </source>
</evidence>
<dbReference type="Proteomes" id="UP000190669">
    <property type="component" value="Unassembled WGS sequence"/>
</dbReference>
<evidence type="ECO:0000313" key="3">
    <source>
        <dbReference type="Proteomes" id="UP000190669"/>
    </source>
</evidence>
<dbReference type="EMBL" id="FUZE01000035">
    <property type="protein sequence ID" value="SKC11340.1"/>
    <property type="molecule type" value="Genomic_DNA"/>
</dbReference>
<evidence type="ECO:0000256" key="1">
    <source>
        <dbReference type="SAM" id="Phobius"/>
    </source>
</evidence>
<feature type="non-terminal residue" evidence="2">
    <location>
        <position position="1"/>
    </location>
</feature>
<dbReference type="RefSeq" id="WP_228419056.1">
    <property type="nucleotide sequence ID" value="NZ_FUZE01000035.1"/>
</dbReference>
<keyword evidence="1" id="KW-0472">Membrane</keyword>
<keyword evidence="1" id="KW-0812">Transmembrane</keyword>
<feature type="transmembrane region" description="Helical" evidence="1">
    <location>
        <begin position="16"/>
        <end position="34"/>
    </location>
</feature>
<sequence>FFGAAIIKITLFMKTLLNFLISNVYFLLTIYTVTEERKKNGLFEDIIKFEERMTNYYSNRKDKEILNVGLDKIYDLESSKKITF</sequence>
<organism evidence="2 3">
    <name type="scientific">Chryseobacterium balustinum</name>
    <dbReference type="NCBI Taxonomy" id="246"/>
    <lineage>
        <taxon>Bacteria</taxon>
        <taxon>Pseudomonadati</taxon>
        <taxon>Bacteroidota</taxon>
        <taxon>Flavobacteriia</taxon>
        <taxon>Flavobacteriales</taxon>
        <taxon>Weeksellaceae</taxon>
        <taxon>Chryseobacterium group</taxon>
        <taxon>Chryseobacterium</taxon>
    </lineage>
</organism>
<protein>
    <submittedName>
        <fullName evidence="2">Uncharacterized protein</fullName>
    </submittedName>
</protein>
<accession>A0ABY1LEP4</accession>
<name>A0ABY1LEP4_9FLAO</name>
<keyword evidence="1" id="KW-1133">Transmembrane helix</keyword>
<comment type="caution">
    <text evidence="2">The sequence shown here is derived from an EMBL/GenBank/DDBJ whole genome shotgun (WGS) entry which is preliminary data.</text>
</comment>
<proteinExistence type="predicted"/>
<gene>
    <name evidence="2" type="ORF">SAMN05421800_1351</name>
</gene>
<keyword evidence="3" id="KW-1185">Reference proteome</keyword>